<dbReference type="RefSeq" id="WP_337696888.1">
    <property type="nucleotide sequence ID" value="NZ_JBBEGN010000012.1"/>
</dbReference>
<evidence type="ECO:0000313" key="1">
    <source>
        <dbReference type="EMBL" id="MEJ2870323.1"/>
    </source>
</evidence>
<reference evidence="1 2" key="1">
    <citation type="submission" date="2024-03" db="EMBL/GenBank/DDBJ databases">
        <title>Actinomycetospora sp. OC33-EN08, a novel actinomycete isolated from wild orchid (Aerides multiflora).</title>
        <authorList>
            <person name="Suriyachadkun C."/>
        </authorList>
    </citation>
    <scope>NUCLEOTIDE SEQUENCE [LARGE SCALE GENOMIC DNA]</scope>
    <source>
        <strain evidence="1 2">OC33-EN08</strain>
    </source>
</reference>
<keyword evidence="2" id="KW-1185">Reference proteome</keyword>
<dbReference type="EMBL" id="JBBEGN010000012">
    <property type="protein sequence ID" value="MEJ2870323.1"/>
    <property type="molecule type" value="Genomic_DNA"/>
</dbReference>
<sequence>MDHRPTDTGASVALRHVVDAAVGPAYDTAFLRLDLVLIGRAARCGCVGCALEVDHDRRVILGSLPRP</sequence>
<evidence type="ECO:0000313" key="2">
    <source>
        <dbReference type="Proteomes" id="UP001385809"/>
    </source>
</evidence>
<proteinExistence type="predicted"/>
<organism evidence="1 2">
    <name type="scientific">Actinomycetospora aurantiaca</name>
    <dbReference type="NCBI Taxonomy" id="3129233"/>
    <lineage>
        <taxon>Bacteria</taxon>
        <taxon>Bacillati</taxon>
        <taxon>Actinomycetota</taxon>
        <taxon>Actinomycetes</taxon>
        <taxon>Pseudonocardiales</taxon>
        <taxon>Pseudonocardiaceae</taxon>
        <taxon>Actinomycetospora</taxon>
    </lineage>
</organism>
<name>A0ABU8MV97_9PSEU</name>
<protein>
    <submittedName>
        <fullName evidence="1">Uncharacterized protein</fullName>
    </submittedName>
</protein>
<comment type="caution">
    <text evidence="1">The sequence shown here is derived from an EMBL/GenBank/DDBJ whole genome shotgun (WGS) entry which is preliminary data.</text>
</comment>
<accession>A0ABU8MV97</accession>
<dbReference type="Proteomes" id="UP001385809">
    <property type="component" value="Unassembled WGS sequence"/>
</dbReference>
<gene>
    <name evidence="1" type="ORF">WCD74_21315</name>
</gene>